<gene>
    <name evidence="1" type="ORF">SAMN02745229_02139</name>
</gene>
<evidence type="ECO:0000313" key="1">
    <source>
        <dbReference type="EMBL" id="SHI22061.1"/>
    </source>
</evidence>
<name>A0A1M5ZCZ6_BUTFI</name>
<dbReference type="Proteomes" id="UP000184278">
    <property type="component" value="Unassembled WGS sequence"/>
</dbReference>
<evidence type="ECO:0000313" key="2">
    <source>
        <dbReference type="Proteomes" id="UP000184278"/>
    </source>
</evidence>
<sequence>MKFEIVNINTDGYERFVDVKSSEGKCFTVHFLEFREYLDENGNSKVKSIGDVIEGNLWIDLVENAYICDKDLMHDQPTIHSSDINAVVKVEEVLDEYSIYALTSLCEERIQIEFESKIDFQKGDVIHIEGSLELVEPVM</sequence>
<accession>A0A1M5ZCZ6</accession>
<reference evidence="2" key="1">
    <citation type="submission" date="2016-11" db="EMBL/GenBank/DDBJ databases">
        <authorList>
            <person name="Varghese N."/>
            <person name="Submissions S."/>
        </authorList>
    </citation>
    <scope>NUCLEOTIDE SEQUENCE [LARGE SCALE GENOMIC DNA]</scope>
    <source>
        <strain evidence="2">DSM 3071</strain>
    </source>
</reference>
<dbReference type="GeneID" id="89509696"/>
<dbReference type="RefSeq" id="WP_073387630.1">
    <property type="nucleotide sequence ID" value="NZ_FQXK01000017.1"/>
</dbReference>
<keyword evidence="2" id="KW-1185">Reference proteome</keyword>
<dbReference type="EMBL" id="FQXK01000017">
    <property type="protein sequence ID" value="SHI22061.1"/>
    <property type="molecule type" value="Genomic_DNA"/>
</dbReference>
<proteinExistence type="predicted"/>
<organism evidence="1 2">
    <name type="scientific">Butyrivibrio fibrisolvens DSM 3071</name>
    <dbReference type="NCBI Taxonomy" id="1121131"/>
    <lineage>
        <taxon>Bacteria</taxon>
        <taxon>Bacillati</taxon>
        <taxon>Bacillota</taxon>
        <taxon>Clostridia</taxon>
        <taxon>Lachnospirales</taxon>
        <taxon>Lachnospiraceae</taxon>
        <taxon>Butyrivibrio</taxon>
    </lineage>
</organism>
<dbReference type="AlphaFoldDB" id="A0A1M5ZCZ6"/>
<protein>
    <submittedName>
        <fullName evidence="1">Uncharacterized protein</fullName>
    </submittedName>
</protein>
<dbReference type="OrthoDB" id="2058411at2"/>
<dbReference type="STRING" id="1121131.SAMN02745229_02139"/>